<dbReference type="PANTHER" id="PTHR23292:SF14">
    <property type="entry name" value="FI16615P1-RELATED"/>
    <property type="match status" value="1"/>
</dbReference>
<dbReference type="InterPro" id="IPR006629">
    <property type="entry name" value="LITAF"/>
</dbReference>
<evidence type="ECO:0000256" key="5">
    <source>
        <dbReference type="ARBA" id="ARBA00022723"/>
    </source>
</evidence>
<evidence type="ECO:0000256" key="2">
    <source>
        <dbReference type="ARBA" id="ARBA00004481"/>
    </source>
</evidence>
<feature type="domain" description="LITAF" evidence="8">
    <location>
        <begin position="1"/>
        <end position="72"/>
    </location>
</feature>
<proteinExistence type="inferred from homology"/>
<evidence type="ECO:0000256" key="1">
    <source>
        <dbReference type="ARBA" id="ARBA00004414"/>
    </source>
</evidence>
<evidence type="ECO:0000256" key="7">
    <source>
        <dbReference type="ARBA" id="ARBA00023136"/>
    </source>
</evidence>
<dbReference type="PANTHER" id="PTHR23292">
    <property type="entry name" value="LIPOPOLYSACCHARIDE-INDUCED TUMOR NECROSIS FACTOR-ALPHA FACTOR"/>
    <property type="match status" value="1"/>
</dbReference>
<keyword evidence="10" id="KW-1185">Reference proteome</keyword>
<dbReference type="SMART" id="SM00714">
    <property type="entry name" value="LITAF"/>
    <property type="match status" value="1"/>
</dbReference>
<organism evidence="9 10">
    <name type="scientific">Exocentrus adspersus</name>
    <dbReference type="NCBI Taxonomy" id="1586481"/>
    <lineage>
        <taxon>Eukaryota</taxon>
        <taxon>Metazoa</taxon>
        <taxon>Ecdysozoa</taxon>
        <taxon>Arthropoda</taxon>
        <taxon>Hexapoda</taxon>
        <taxon>Insecta</taxon>
        <taxon>Pterygota</taxon>
        <taxon>Neoptera</taxon>
        <taxon>Endopterygota</taxon>
        <taxon>Coleoptera</taxon>
        <taxon>Polyphaga</taxon>
        <taxon>Cucujiformia</taxon>
        <taxon>Chrysomeloidea</taxon>
        <taxon>Cerambycidae</taxon>
        <taxon>Lamiinae</taxon>
        <taxon>Acanthocinini</taxon>
        <taxon>Exocentrus</taxon>
    </lineage>
</organism>
<dbReference type="AlphaFoldDB" id="A0AAV8WFE6"/>
<dbReference type="GO" id="GO:0031902">
    <property type="term" value="C:late endosome membrane"/>
    <property type="evidence" value="ECO:0007669"/>
    <property type="project" value="UniProtKB-SubCell"/>
</dbReference>
<evidence type="ECO:0000259" key="8">
    <source>
        <dbReference type="PROSITE" id="PS51837"/>
    </source>
</evidence>
<dbReference type="Pfam" id="PF10601">
    <property type="entry name" value="zf-LITAF-like"/>
    <property type="match status" value="1"/>
</dbReference>
<keyword evidence="6" id="KW-0862">Zinc</keyword>
<gene>
    <name evidence="9" type="ORF">NQ315_001320</name>
</gene>
<keyword evidence="7" id="KW-0472">Membrane</keyword>
<evidence type="ECO:0000256" key="6">
    <source>
        <dbReference type="ARBA" id="ARBA00022833"/>
    </source>
</evidence>
<comment type="subcellular location">
    <subcellularLocation>
        <location evidence="2">Endosome membrane</location>
        <topology evidence="2">Peripheral membrane protein</topology>
    </subcellularLocation>
    <subcellularLocation>
        <location evidence="1">Late endosome membrane</location>
    </subcellularLocation>
    <subcellularLocation>
        <location evidence="3">Lysosome membrane</location>
        <topology evidence="3">Peripheral membrane protein</topology>
        <orientation evidence="3">Cytoplasmic side</orientation>
    </subcellularLocation>
</comment>
<comment type="caution">
    <text evidence="9">The sequence shown here is derived from an EMBL/GenBank/DDBJ whole genome shotgun (WGS) entry which is preliminary data.</text>
</comment>
<evidence type="ECO:0000256" key="4">
    <source>
        <dbReference type="ARBA" id="ARBA00005975"/>
    </source>
</evidence>
<dbReference type="Proteomes" id="UP001159042">
    <property type="component" value="Unassembled WGS sequence"/>
</dbReference>
<dbReference type="InterPro" id="IPR037519">
    <property type="entry name" value="LITAF_fam"/>
</dbReference>
<comment type="similarity">
    <text evidence="4">Belongs to the CDIP1/LITAF family.</text>
</comment>
<accession>A0AAV8WFE6</accession>
<evidence type="ECO:0000313" key="10">
    <source>
        <dbReference type="Proteomes" id="UP001159042"/>
    </source>
</evidence>
<dbReference type="EMBL" id="JANEYG010000002">
    <property type="protein sequence ID" value="KAJ8925138.1"/>
    <property type="molecule type" value="Genomic_DNA"/>
</dbReference>
<dbReference type="GO" id="GO:0005765">
    <property type="term" value="C:lysosomal membrane"/>
    <property type="evidence" value="ECO:0007669"/>
    <property type="project" value="UniProtKB-SubCell"/>
</dbReference>
<evidence type="ECO:0000313" key="9">
    <source>
        <dbReference type="EMBL" id="KAJ8925138.1"/>
    </source>
</evidence>
<keyword evidence="5" id="KW-0479">Metal-binding</keyword>
<dbReference type="PROSITE" id="PS51837">
    <property type="entry name" value="LITAF"/>
    <property type="match status" value="1"/>
</dbReference>
<sequence>MPFGPHPTSTVCPSCHSQIATNVKTEATTRTHLFALLLCLVGCCCIPYCIDSCQSQNHYCPNCGAYLGTYEN</sequence>
<reference evidence="9 10" key="1">
    <citation type="journal article" date="2023" name="Insect Mol. Biol.">
        <title>Genome sequencing provides insights into the evolution of gene families encoding plant cell wall-degrading enzymes in longhorned beetles.</title>
        <authorList>
            <person name="Shin N.R."/>
            <person name="Okamura Y."/>
            <person name="Kirsch R."/>
            <person name="Pauchet Y."/>
        </authorList>
    </citation>
    <scope>NUCLEOTIDE SEQUENCE [LARGE SCALE GENOMIC DNA]</scope>
    <source>
        <strain evidence="9">EAD_L_NR</strain>
    </source>
</reference>
<protein>
    <recommendedName>
        <fullName evidence="8">LITAF domain-containing protein</fullName>
    </recommendedName>
</protein>
<dbReference type="GO" id="GO:0008270">
    <property type="term" value="F:zinc ion binding"/>
    <property type="evidence" value="ECO:0007669"/>
    <property type="project" value="TreeGrafter"/>
</dbReference>
<name>A0AAV8WFE6_9CUCU</name>
<evidence type="ECO:0000256" key="3">
    <source>
        <dbReference type="ARBA" id="ARBA00004630"/>
    </source>
</evidence>